<reference evidence="2" key="1">
    <citation type="submission" date="2020-07" db="EMBL/GenBank/DDBJ databases">
        <title>Draft Genome Sequence of a Deep-Sea Yeast, Naganishia (Cryptococcus) liquefaciens strain N6.</title>
        <authorList>
            <person name="Han Y.W."/>
            <person name="Kajitani R."/>
            <person name="Morimoto H."/>
            <person name="Parhat M."/>
            <person name="Tsubouchi H."/>
            <person name="Bakenova O."/>
            <person name="Ogata M."/>
            <person name="Argunhan B."/>
            <person name="Aoki R."/>
            <person name="Kajiwara S."/>
            <person name="Itoh T."/>
            <person name="Iwasaki H."/>
        </authorList>
    </citation>
    <scope>NUCLEOTIDE SEQUENCE</scope>
    <source>
        <strain evidence="2">N6</strain>
    </source>
</reference>
<feature type="region of interest" description="Disordered" evidence="1">
    <location>
        <begin position="145"/>
        <end position="270"/>
    </location>
</feature>
<dbReference type="EMBL" id="BLZA01000028">
    <property type="protein sequence ID" value="GHJ88064.1"/>
    <property type="molecule type" value="Genomic_DNA"/>
</dbReference>
<organism evidence="2 3">
    <name type="scientific">Naganishia liquefaciens</name>
    <dbReference type="NCBI Taxonomy" id="104408"/>
    <lineage>
        <taxon>Eukaryota</taxon>
        <taxon>Fungi</taxon>
        <taxon>Dikarya</taxon>
        <taxon>Basidiomycota</taxon>
        <taxon>Agaricomycotina</taxon>
        <taxon>Tremellomycetes</taxon>
        <taxon>Filobasidiales</taxon>
        <taxon>Filobasidiaceae</taxon>
        <taxon>Naganishia</taxon>
    </lineage>
</organism>
<protein>
    <submittedName>
        <fullName evidence="2">Uncharacterized protein</fullName>
    </submittedName>
</protein>
<name>A0A8H3TVY2_9TREE</name>
<sequence>MTDNRYCNLHMSDDAVRMLEFRTEDEEMGFGVMPGWDEVIEIPPEHEPPRLENDEILPTKIHPSYPHGRPELLSHPPTASFGQISLSKASGRAAPEVQRLLDRLGLAPNALRNTKTIWSEWGLRSNTGGQTGIFVGVVEEETREEIAPGMAGAQRPPTPPSPQIRRPKRTRSPSTASTTSRASAYPDSPPPTRATAQDQTSESTPPSSPGADSASMSGMTEPLNDEPAEVESGSRTGAGERRRWTRRRRNTGTRGNPLDRFDGAGTGDVM</sequence>
<evidence type="ECO:0000313" key="3">
    <source>
        <dbReference type="Proteomes" id="UP000620104"/>
    </source>
</evidence>
<accession>A0A8H3TVY2</accession>
<evidence type="ECO:0000256" key="1">
    <source>
        <dbReference type="SAM" id="MobiDB-lite"/>
    </source>
</evidence>
<dbReference type="OrthoDB" id="2351920at2759"/>
<keyword evidence="3" id="KW-1185">Reference proteome</keyword>
<gene>
    <name evidence="2" type="ORF">NliqN6_4466</name>
</gene>
<feature type="compositionally biased region" description="Low complexity" evidence="1">
    <location>
        <begin position="172"/>
        <end position="184"/>
    </location>
</feature>
<feature type="compositionally biased region" description="Polar residues" evidence="1">
    <location>
        <begin position="194"/>
        <end position="205"/>
    </location>
</feature>
<comment type="caution">
    <text evidence="2">The sequence shown here is derived from an EMBL/GenBank/DDBJ whole genome shotgun (WGS) entry which is preliminary data.</text>
</comment>
<proteinExistence type="predicted"/>
<dbReference type="AlphaFoldDB" id="A0A8H3TVY2"/>
<dbReference type="Proteomes" id="UP000620104">
    <property type="component" value="Unassembled WGS sequence"/>
</dbReference>
<evidence type="ECO:0000313" key="2">
    <source>
        <dbReference type="EMBL" id="GHJ88064.1"/>
    </source>
</evidence>